<dbReference type="GO" id="GO:0004590">
    <property type="term" value="F:orotidine-5'-phosphate decarboxylase activity"/>
    <property type="evidence" value="ECO:0007669"/>
    <property type="project" value="UniProtKB-UniRule"/>
</dbReference>
<feature type="binding site" evidence="9">
    <location>
        <begin position="67"/>
        <end position="76"/>
    </location>
    <ligand>
        <name>substrate</name>
    </ligand>
</feature>
<comment type="pathway">
    <text evidence="2 9">Pyrimidine metabolism; UMP biosynthesis via de novo pathway; UMP from orotate: step 2/2.</text>
</comment>
<keyword evidence="6 9" id="KW-0456">Lyase</keyword>
<feature type="active site" description="Proton donor" evidence="9">
    <location>
        <position position="69"/>
    </location>
</feature>
<dbReference type="Gene3D" id="3.20.20.70">
    <property type="entry name" value="Aldolase class I"/>
    <property type="match status" value="1"/>
</dbReference>
<keyword evidence="5 9" id="KW-0665">Pyrimidine biosynthesis</keyword>
<evidence type="ECO:0000256" key="6">
    <source>
        <dbReference type="ARBA" id="ARBA00023239"/>
    </source>
</evidence>
<dbReference type="GO" id="GO:0044205">
    <property type="term" value="P:'de novo' UMP biosynthetic process"/>
    <property type="evidence" value="ECO:0007669"/>
    <property type="project" value="UniProtKB-UniRule"/>
</dbReference>
<evidence type="ECO:0000259" key="12">
    <source>
        <dbReference type="SMART" id="SM00934"/>
    </source>
</evidence>
<feature type="binding site" evidence="9 11">
    <location>
        <position position="187"/>
    </location>
    <ligand>
        <name>substrate</name>
    </ligand>
</feature>
<dbReference type="UniPathway" id="UPA00070">
    <property type="reaction ID" value="UER00120"/>
</dbReference>
<organism evidence="13 14">
    <name type="scientific">Slackia exigua (strain ATCC 700122 / DSM 15923 / CIP 105133 / JCM 11022 / KCTC 5966 / S-7)</name>
    <dbReference type="NCBI Taxonomy" id="649764"/>
    <lineage>
        <taxon>Bacteria</taxon>
        <taxon>Bacillati</taxon>
        <taxon>Actinomycetota</taxon>
        <taxon>Coriobacteriia</taxon>
        <taxon>Eggerthellales</taxon>
        <taxon>Eggerthellaceae</taxon>
        <taxon>Slackia</taxon>
    </lineage>
</organism>
<feature type="binding site" evidence="9 11">
    <location>
        <position position="216"/>
    </location>
    <ligand>
        <name>substrate</name>
    </ligand>
</feature>
<dbReference type="eggNOG" id="COG0284">
    <property type="taxonomic scope" value="Bacteria"/>
</dbReference>
<dbReference type="SMART" id="SM00934">
    <property type="entry name" value="OMPdecase"/>
    <property type="match status" value="1"/>
</dbReference>
<feature type="active site" description="For OMPdecase activity" evidence="10">
    <location>
        <position position="69"/>
    </location>
</feature>
<feature type="binding site" evidence="9 11">
    <location>
        <position position="40"/>
    </location>
    <ligand>
        <name>substrate</name>
    </ligand>
</feature>
<dbReference type="InterPro" id="IPR014732">
    <property type="entry name" value="OMPdecase"/>
</dbReference>
<evidence type="ECO:0000256" key="11">
    <source>
        <dbReference type="PIRSR" id="PIRSR614732-2"/>
    </source>
</evidence>
<comment type="subunit">
    <text evidence="3 9">Homodimer.</text>
</comment>
<dbReference type="Pfam" id="PF00215">
    <property type="entry name" value="OMPdecase"/>
    <property type="match status" value="1"/>
</dbReference>
<dbReference type="OrthoDB" id="9806203at2"/>
<evidence type="ECO:0000256" key="4">
    <source>
        <dbReference type="ARBA" id="ARBA00022793"/>
    </source>
</evidence>
<evidence type="ECO:0000256" key="3">
    <source>
        <dbReference type="ARBA" id="ARBA00011738"/>
    </source>
</evidence>
<dbReference type="PANTHER" id="PTHR32119:SF2">
    <property type="entry name" value="OROTIDINE 5'-PHOSPHATE DECARBOXYLASE"/>
    <property type="match status" value="1"/>
</dbReference>
<dbReference type="NCBIfam" id="TIGR01740">
    <property type="entry name" value="pyrF"/>
    <property type="match status" value="1"/>
</dbReference>
<feature type="domain" description="Orotidine 5'-phosphate decarboxylase" evidence="12">
    <location>
        <begin position="13"/>
        <end position="232"/>
    </location>
</feature>
<dbReference type="InterPro" id="IPR047596">
    <property type="entry name" value="OMPdecase_bac"/>
</dbReference>
<evidence type="ECO:0000256" key="9">
    <source>
        <dbReference type="HAMAP-Rule" id="MF_01200"/>
    </source>
</evidence>
<evidence type="ECO:0000256" key="5">
    <source>
        <dbReference type="ARBA" id="ARBA00022975"/>
    </source>
</evidence>
<name>D0WEQ5_SLAES</name>
<keyword evidence="4 9" id="KW-0210">Decarboxylase</keyword>
<dbReference type="GeneID" id="85006944"/>
<dbReference type="InterPro" id="IPR011060">
    <property type="entry name" value="RibuloseP-bd_barrel"/>
</dbReference>
<dbReference type="SUPFAM" id="SSF51366">
    <property type="entry name" value="Ribulose-phoshate binding barrel"/>
    <property type="match status" value="1"/>
</dbReference>
<dbReference type="CDD" id="cd04725">
    <property type="entry name" value="OMP_decarboxylase_like"/>
    <property type="match status" value="1"/>
</dbReference>
<dbReference type="PANTHER" id="PTHR32119">
    <property type="entry name" value="OROTIDINE 5'-PHOSPHATE DECARBOXYLASE"/>
    <property type="match status" value="1"/>
</dbReference>
<comment type="similarity">
    <text evidence="8 9">Belongs to the OMP decarboxylase family. Type 1 subfamily.</text>
</comment>
<keyword evidence="14" id="KW-1185">Reference proteome</keyword>
<feature type="active site" description="For OMPdecase activity" evidence="10">
    <location>
        <position position="72"/>
    </location>
</feature>
<dbReference type="NCBIfam" id="NF001273">
    <property type="entry name" value="PRK00230.1"/>
    <property type="match status" value="1"/>
</dbReference>
<reference evidence="13" key="1">
    <citation type="submission" date="2009-10" db="EMBL/GenBank/DDBJ databases">
        <authorList>
            <person name="Weinstock G."/>
            <person name="Sodergren E."/>
            <person name="Clifton S."/>
            <person name="Fulton L."/>
            <person name="Fulton B."/>
            <person name="Courtney L."/>
            <person name="Fronick C."/>
            <person name="Harrison M."/>
            <person name="Strong C."/>
            <person name="Farmer C."/>
            <person name="Delahaunty K."/>
            <person name="Markovic C."/>
            <person name="Hall O."/>
            <person name="Minx P."/>
            <person name="Tomlinson C."/>
            <person name="Mitreva M."/>
            <person name="Nelson J."/>
            <person name="Hou S."/>
            <person name="Wollam A."/>
            <person name="Pepin K.H."/>
            <person name="Johnson M."/>
            <person name="Bhonagiri V."/>
            <person name="Nash W.E."/>
            <person name="Warren W."/>
            <person name="Chinwalla A."/>
            <person name="Mardis E.R."/>
            <person name="Wilson R.K."/>
        </authorList>
    </citation>
    <scope>NUCLEOTIDE SEQUENCE [LARGE SCALE GENOMIC DNA]</scope>
    <source>
        <strain evidence="13">ATCC 700122</strain>
    </source>
</reference>
<dbReference type="HAMAP" id="MF_01200_B">
    <property type="entry name" value="OMPdecase_type1_B"/>
    <property type="match status" value="1"/>
</dbReference>
<feature type="binding site" evidence="9 11">
    <location>
        <position position="196"/>
    </location>
    <ligand>
        <name>substrate</name>
    </ligand>
</feature>
<feature type="binding site" evidence="9 11">
    <location>
        <position position="126"/>
    </location>
    <ligand>
        <name>substrate</name>
    </ligand>
</feature>
<evidence type="ECO:0000256" key="8">
    <source>
        <dbReference type="ARBA" id="ARBA00061012"/>
    </source>
</evidence>
<feature type="binding site" evidence="9 11">
    <location>
        <position position="217"/>
    </location>
    <ligand>
        <name>substrate</name>
    </ligand>
</feature>
<evidence type="ECO:0000256" key="1">
    <source>
        <dbReference type="ARBA" id="ARBA00002356"/>
    </source>
</evidence>
<comment type="caution">
    <text evidence="13">The sequence shown here is derived from an EMBL/GenBank/DDBJ whole genome shotgun (WGS) entry which is preliminary data.</text>
</comment>
<dbReference type="GO" id="GO:0006207">
    <property type="term" value="P:'de novo' pyrimidine nucleobase biosynthetic process"/>
    <property type="evidence" value="ECO:0007669"/>
    <property type="project" value="InterPro"/>
</dbReference>
<dbReference type="AlphaFoldDB" id="D0WEQ5"/>
<dbReference type="GO" id="GO:0005829">
    <property type="term" value="C:cytosol"/>
    <property type="evidence" value="ECO:0007669"/>
    <property type="project" value="TreeGrafter"/>
</dbReference>
<evidence type="ECO:0000313" key="14">
    <source>
        <dbReference type="Proteomes" id="UP000006001"/>
    </source>
</evidence>
<proteinExistence type="inferred from homology"/>
<dbReference type="EC" id="4.1.1.23" evidence="9"/>
<dbReference type="EMBL" id="ACUX02000004">
    <property type="protein sequence ID" value="EEZ62193.1"/>
    <property type="molecule type" value="Genomic_DNA"/>
</dbReference>
<comment type="catalytic activity">
    <reaction evidence="7 9">
        <text>orotidine 5'-phosphate + H(+) = UMP + CO2</text>
        <dbReference type="Rhea" id="RHEA:11596"/>
        <dbReference type="ChEBI" id="CHEBI:15378"/>
        <dbReference type="ChEBI" id="CHEBI:16526"/>
        <dbReference type="ChEBI" id="CHEBI:57538"/>
        <dbReference type="ChEBI" id="CHEBI:57865"/>
        <dbReference type="EC" id="4.1.1.23"/>
    </reaction>
</comment>
<dbReference type="InterPro" id="IPR013785">
    <property type="entry name" value="Aldolase_TIM"/>
</dbReference>
<comment type="function">
    <text evidence="1 9">Catalyzes the decarboxylation of orotidine 5'-monophosphate (OMP) to uridine 5'-monophosphate (UMP).</text>
</comment>
<accession>D0WEQ5</accession>
<feature type="binding site" evidence="9 11">
    <location>
        <position position="19"/>
    </location>
    <ligand>
        <name>substrate</name>
    </ligand>
</feature>
<gene>
    <name evidence="9 13" type="primary">pyrF</name>
    <name evidence="13" type="ORF">HMPREF0762_00285</name>
</gene>
<dbReference type="HOGENOM" id="CLU_067069_0_0_11"/>
<dbReference type="InterPro" id="IPR001754">
    <property type="entry name" value="OMPdeCOase_dom"/>
</dbReference>
<evidence type="ECO:0000256" key="2">
    <source>
        <dbReference type="ARBA" id="ARBA00004861"/>
    </source>
</evidence>
<protein>
    <recommendedName>
        <fullName evidence="9">Orotidine 5'-phosphate decarboxylase</fullName>
        <ecNumber evidence="9">4.1.1.23</ecNumber>
    </recommendedName>
    <alternativeName>
        <fullName evidence="9">OMP decarboxylase</fullName>
        <shortName evidence="9">OMPDCase</shortName>
        <shortName evidence="9">OMPdecase</shortName>
    </alternativeName>
</protein>
<dbReference type="RefSeq" id="WP_006361533.1">
    <property type="nucleotide sequence ID" value="NZ_GG700630.1"/>
</dbReference>
<evidence type="ECO:0000256" key="10">
    <source>
        <dbReference type="PIRSR" id="PIRSR614732-1"/>
    </source>
</evidence>
<dbReference type="FunFam" id="3.20.20.70:FF:000015">
    <property type="entry name" value="Orotidine 5'-phosphate decarboxylase"/>
    <property type="match status" value="1"/>
</dbReference>
<sequence length="236" mass="24999">MLTIFDAIPRKDRVIVALDCDRCQALSLAKELQGKVSWMKVGMTLYYAEGPAIVEILKLLGYKVFLDLKFHDIPHQVQGAAASAVEAGADMLTMHAIGGIPMMEAAQSAVDDTDDDVATLAITVLTSMDEATLARTGVRRGMEEQVSELAACAQEAGLSGVVASPREAATLRRKLGPDAYIVTPGVRPVGADRGDQNRVATPKEAFDAGASHIVIGRPITKAADPVAAFEAIARDL</sequence>
<dbReference type="Proteomes" id="UP000006001">
    <property type="component" value="Unassembled WGS sequence"/>
</dbReference>
<dbReference type="STRING" id="649764.HMPREF0762_00285"/>
<evidence type="ECO:0000313" key="13">
    <source>
        <dbReference type="EMBL" id="EEZ62193.1"/>
    </source>
</evidence>
<evidence type="ECO:0000256" key="7">
    <source>
        <dbReference type="ARBA" id="ARBA00049157"/>
    </source>
</evidence>
<feature type="active site" description="For OMPdecase activity" evidence="10">
    <location>
        <position position="67"/>
    </location>
</feature>